<gene>
    <name evidence="1" type="ORF">D1953_00205</name>
</gene>
<evidence type="ECO:0000313" key="2">
    <source>
        <dbReference type="Proteomes" id="UP000266016"/>
    </source>
</evidence>
<protein>
    <submittedName>
        <fullName evidence="1">Uncharacterized protein</fullName>
    </submittedName>
</protein>
<comment type="caution">
    <text evidence="1">The sequence shown here is derived from an EMBL/GenBank/DDBJ whole genome shotgun (WGS) entry which is preliminary data.</text>
</comment>
<name>A0A398BFK2_9BACI</name>
<evidence type="ECO:0000313" key="1">
    <source>
        <dbReference type="EMBL" id="RID89035.1"/>
    </source>
</evidence>
<accession>A0A398BFK2</accession>
<dbReference type="AlphaFoldDB" id="A0A398BFK2"/>
<organism evidence="1 2">
    <name type="scientific">Peribacillus asahii</name>
    <dbReference type="NCBI Taxonomy" id="228899"/>
    <lineage>
        <taxon>Bacteria</taxon>
        <taxon>Bacillati</taxon>
        <taxon>Bacillota</taxon>
        <taxon>Bacilli</taxon>
        <taxon>Bacillales</taxon>
        <taxon>Bacillaceae</taxon>
        <taxon>Peribacillus</taxon>
    </lineage>
</organism>
<reference evidence="1 2" key="1">
    <citation type="submission" date="2018-08" db="EMBL/GenBank/DDBJ databases">
        <title>Bacillus jemisoniae sp. nov., Bacillus chryseoplanitiae sp. nov., Bacillus resnikiae sp. nov., and Bacillus frankliniae sp. nov., isolated from Viking spacecraft and associated surfaces.</title>
        <authorList>
            <person name="Seuylemezian A."/>
            <person name="Vaishampayan P."/>
        </authorList>
    </citation>
    <scope>NUCLEOTIDE SEQUENCE [LARGE SCALE GENOMIC DNA]</scope>
    <source>
        <strain evidence="1 2">MA001</strain>
    </source>
</reference>
<sequence length="356" mass="40823">MIILIVIIIVLYFIFNSGGDSSSEEITKNLDHNSNSRRPKNIAVEDFIVSDIIKRKGIDYEITKITNGSDPNLLIIDLKKLQDCTTLKLAFTKTKKYTLINGVYIRRDNTVNSYHSKKEQIHSGAENFQNSGIVNRVDLDVKNDIKIDRRSPNHNQEEINYIKLDKVKKPIQQKSKSKTNQAFSPKTISNNEVIKGRLTVSSVNIAENAILNTFNNNLLNTPYQIKLETSRRKNPSFGNYWDYKVVEINTGFVGIINQEEMLDAMNKFNKDYFEMGLNIFGKKKEFHPSDKTNFQKFINSNIDYYVDLVVSAGKYNPEFEDVINVALGEVITLMTETIAIFIDERLTNSLINKAKR</sequence>
<keyword evidence="2" id="KW-1185">Reference proteome</keyword>
<dbReference type="Proteomes" id="UP000266016">
    <property type="component" value="Unassembled WGS sequence"/>
</dbReference>
<proteinExistence type="predicted"/>
<dbReference type="RefSeq" id="WP_119115145.1">
    <property type="nucleotide sequence ID" value="NZ_QWVS01000002.1"/>
</dbReference>
<dbReference type="EMBL" id="QWVS01000002">
    <property type="protein sequence ID" value="RID89035.1"/>
    <property type="molecule type" value="Genomic_DNA"/>
</dbReference>